<dbReference type="InterPro" id="IPR046826">
    <property type="entry name" value="PDH_N"/>
</dbReference>
<reference evidence="12" key="1">
    <citation type="submission" date="2020-06" db="EMBL/GenBank/DDBJ databases">
        <title>Draft genomic sequence of Geomonas sp. Red330.</title>
        <authorList>
            <person name="Itoh H."/>
            <person name="Zhenxing X."/>
            <person name="Ushijima N."/>
            <person name="Masuda Y."/>
            <person name="Shiratori Y."/>
            <person name="Senoo K."/>
        </authorList>
    </citation>
    <scope>NUCLEOTIDE SEQUENCE [LARGE SCALE GENOMIC DNA]</scope>
    <source>
        <strain evidence="12">Red330</strain>
    </source>
</reference>
<evidence type="ECO:0000313" key="12">
    <source>
        <dbReference type="Proteomes" id="UP000556026"/>
    </source>
</evidence>
<feature type="domain" description="Prephenate/arogenate dehydrogenase" evidence="10">
    <location>
        <begin position="9"/>
        <end position="290"/>
    </location>
</feature>
<dbReference type="PANTHER" id="PTHR21363">
    <property type="entry name" value="PREPHENATE DEHYDROGENASE"/>
    <property type="match status" value="1"/>
</dbReference>
<dbReference type="InterPro" id="IPR046825">
    <property type="entry name" value="PDH_C"/>
</dbReference>
<dbReference type="GO" id="GO:0070403">
    <property type="term" value="F:NAD+ binding"/>
    <property type="evidence" value="ECO:0007669"/>
    <property type="project" value="InterPro"/>
</dbReference>
<evidence type="ECO:0000256" key="4">
    <source>
        <dbReference type="ARBA" id="ARBA00022498"/>
    </source>
</evidence>
<dbReference type="EMBL" id="BLXX01000007">
    <property type="protein sequence ID" value="GFO60246.1"/>
    <property type="molecule type" value="Genomic_DNA"/>
</dbReference>
<dbReference type="Pfam" id="PF20463">
    <property type="entry name" value="PDH_C"/>
    <property type="match status" value="1"/>
</dbReference>
<keyword evidence="7" id="KW-0520">NAD</keyword>
<comment type="caution">
    <text evidence="11">The sequence shown here is derived from an EMBL/GenBank/DDBJ whole genome shotgun (WGS) entry which is preliminary data.</text>
</comment>
<dbReference type="FunFam" id="3.40.50.720:FF:000208">
    <property type="entry name" value="Prephenate dehydrogenase"/>
    <property type="match status" value="1"/>
</dbReference>
<organism evidence="11 12">
    <name type="scientific">Geomonas silvestris</name>
    <dbReference type="NCBI Taxonomy" id="2740184"/>
    <lineage>
        <taxon>Bacteria</taxon>
        <taxon>Pseudomonadati</taxon>
        <taxon>Thermodesulfobacteriota</taxon>
        <taxon>Desulfuromonadia</taxon>
        <taxon>Geobacterales</taxon>
        <taxon>Geobacteraceae</taxon>
        <taxon>Geomonas</taxon>
    </lineage>
</organism>
<accession>A0A6V8MJU7</accession>
<evidence type="ECO:0000256" key="9">
    <source>
        <dbReference type="ARBA" id="ARBA00049260"/>
    </source>
</evidence>
<dbReference type="PANTHER" id="PTHR21363:SF0">
    <property type="entry name" value="PREPHENATE DEHYDROGENASE [NADP(+)]"/>
    <property type="match status" value="1"/>
</dbReference>
<dbReference type="SUPFAM" id="SSF48179">
    <property type="entry name" value="6-phosphogluconate dehydrogenase C-terminal domain-like"/>
    <property type="match status" value="1"/>
</dbReference>
<comment type="similarity">
    <text evidence="2">Belongs to the prephenate/arogenate dehydrogenase family.</text>
</comment>
<dbReference type="Gene3D" id="3.40.50.720">
    <property type="entry name" value="NAD(P)-binding Rossmann-like Domain"/>
    <property type="match status" value="1"/>
</dbReference>
<evidence type="ECO:0000256" key="8">
    <source>
        <dbReference type="ARBA" id="ARBA00023141"/>
    </source>
</evidence>
<evidence type="ECO:0000256" key="1">
    <source>
        <dbReference type="ARBA" id="ARBA00005067"/>
    </source>
</evidence>
<dbReference type="EC" id="1.3.1.12" evidence="3"/>
<dbReference type="RefSeq" id="WP_183355054.1">
    <property type="nucleotide sequence ID" value="NZ_BLXX01000007.1"/>
</dbReference>
<keyword evidence="12" id="KW-1185">Reference proteome</keyword>
<evidence type="ECO:0000256" key="3">
    <source>
        <dbReference type="ARBA" id="ARBA00012068"/>
    </source>
</evidence>
<dbReference type="GO" id="GO:0008977">
    <property type="term" value="F:prephenate dehydrogenase (NAD+) activity"/>
    <property type="evidence" value="ECO:0007669"/>
    <property type="project" value="UniProtKB-EC"/>
</dbReference>
<dbReference type="InterPro" id="IPR036291">
    <property type="entry name" value="NAD(P)-bd_dom_sf"/>
</dbReference>
<dbReference type="InterPro" id="IPR008927">
    <property type="entry name" value="6-PGluconate_DH-like_C_sf"/>
</dbReference>
<dbReference type="Gene3D" id="1.10.3660.10">
    <property type="entry name" value="6-phosphogluconate dehydrogenase C-terminal like domain"/>
    <property type="match status" value="1"/>
</dbReference>
<dbReference type="GO" id="GO:0006571">
    <property type="term" value="P:tyrosine biosynthetic process"/>
    <property type="evidence" value="ECO:0007669"/>
    <property type="project" value="UniProtKB-KW"/>
</dbReference>
<evidence type="ECO:0000259" key="10">
    <source>
        <dbReference type="PROSITE" id="PS51176"/>
    </source>
</evidence>
<evidence type="ECO:0000256" key="5">
    <source>
        <dbReference type="ARBA" id="ARBA00022605"/>
    </source>
</evidence>
<dbReference type="GO" id="GO:0004665">
    <property type="term" value="F:prephenate dehydrogenase (NADP+) activity"/>
    <property type="evidence" value="ECO:0007669"/>
    <property type="project" value="InterPro"/>
</dbReference>
<dbReference type="FunFam" id="1.10.3660.10:FF:000003">
    <property type="entry name" value="Prephenate dehydrogenase"/>
    <property type="match status" value="1"/>
</dbReference>
<proteinExistence type="inferred from homology"/>
<evidence type="ECO:0000256" key="2">
    <source>
        <dbReference type="ARBA" id="ARBA00007964"/>
    </source>
</evidence>
<keyword evidence="8" id="KW-0057">Aromatic amino acid biosynthesis</keyword>
<comment type="catalytic activity">
    <reaction evidence="9">
        <text>prephenate + NAD(+) = 3-(4-hydroxyphenyl)pyruvate + CO2 + NADH</text>
        <dbReference type="Rhea" id="RHEA:13869"/>
        <dbReference type="ChEBI" id="CHEBI:16526"/>
        <dbReference type="ChEBI" id="CHEBI:29934"/>
        <dbReference type="ChEBI" id="CHEBI:36242"/>
        <dbReference type="ChEBI" id="CHEBI:57540"/>
        <dbReference type="ChEBI" id="CHEBI:57945"/>
        <dbReference type="EC" id="1.3.1.12"/>
    </reaction>
</comment>
<dbReference type="InterPro" id="IPR003099">
    <property type="entry name" value="Prephen_DH"/>
</dbReference>
<evidence type="ECO:0000256" key="7">
    <source>
        <dbReference type="ARBA" id="ARBA00023027"/>
    </source>
</evidence>
<gene>
    <name evidence="11" type="primary">tyrA</name>
    <name evidence="11" type="ORF">GMST_25710</name>
</gene>
<dbReference type="InterPro" id="IPR050812">
    <property type="entry name" value="Preph/Arog_dehydrog"/>
</dbReference>
<dbReference type="SUPFAM" id="SSF51735">
    <property type="entry name" value="NAD(P)-binding Rossmann-fold domains"/>
    <property type="match status" value="1"/>
</dbReference>
<keyword evidence="4" id="KW-0827">Tyrosine biosynthesis</keyword>
<comment type="pathway">
    <text evidence="1">Amino-acid biosynthesis; L-tyrosine biosynthesis; (4-hydroxyphenyl)pyruvate from prephenate (NAD(+) route): step 1/1.</text>
</comment>
<evidence type="ECO:0000313" key="11">
    <source>
        <dbReference type="EMBL" id="GFO60246.1"/>
    </source>
</evidence>
<sequence>MAVGGVLIERLAVIGVGLIGGSLARALREAGAVREIVGIDRDEENLRRGVELGVLDRYVVDPREGVNGADVVFVSTPVCSIPAVVAEIAPVLKPGTIVTDGGSVKEFVVAACEELMPEGVHFVGGHPISGTEHSGVQASFATLYRGKRSIVTPTGKTDPAALEKVVEMWRRAGCSVPLMDPVQHDRMLAAISHLPHMVAYSLVNAVDGYDRFGGDLLAFTAGGFRDFTRIASSDPVMWRDIALTNREAILETMDFFAGYLAKLRGLVEAGDAEALEAFFLNSKQKRDAIL</sequence>
<dbReference type="Proteomes" id="UP000556026">
    <property type="component" value="Unassembled WGS sequence"/>
</dbReference>
<keyword evidence="5" id="KW-0028">Amino-acid biosynthesis</keyword>
<dbReference type="PROSITE" id="PS51176">
    <property type="entry name" value="PDH_ADH"/>
    <property type="match status" value="1"/>
</dbReference>
<dbReference type="AlphaFoldDB" id="A0A6V8MJU7"/>
<name>A0A6V8MJU7_9BACT</name>
<protein>
    <recommendedName>
        <fullName evidence="3">prephenate dehydrogenase</fullName>
        <ecNumber evidence="3">1.3.1.12</ecNumber>
    </recommendedName>
</protein>
<dbReference type="Pfam" id="PF02153">
    <property type="entry name" value="PDH_N"/>
    <property type="match status" value="1"/>
</dbReference>
<keyword evidence="6" id="KW-0560">Oxidoreductase</keyword>
<evidence type="ECO:0000256" key="6">
    <source>
        <dbReference type="ARBA" id="ARBA00023002"/>
    </source>
</evidence>